<evidence type="ECO:0000313" key="3">
    <source>
        <dbReference type="Proteomes" id="UP001149140"/>
    </source>
</evidence>
<dbReference type="Proteomes" id="UP001149140">
    <property type="component" value="Unassembled WGS sequence"/>
</dbReference>
<organism evidence="2 3">
    <name type="scientific">Solirubrobacter ginsenosidimutans</name>
    <dbReference type="NCBI Taxonomy" id="490573"/>
    <lineage>
        <taxon>Bacteria</taxon>
        <taxon>Bacillati</taxon>
        <taxon>Actinomycetota</taxon>
        <taxon>Thermoleophilia</taxon>
        <taxon>Solirubrobacterales</taxon>
        <taxon>Solirubrobacteraceae</taxon>
        <taxon>Solirubrobacter</taxon>
    </lineage>
</organism>
<evidence type="ECO:0000256" key="1">
    <source>
        <dbReference type="SAM" id="MobiDB-lite"/>
    </source>
</evidence>
<feature type="region of interest" description="Disordered" evidence="1">
    <location>
        <begin position="28"/>
        <end position="148"/>
    </location>
</feature>
<name>A0A9X3MNX5_9ACTN</name>
<feature type="compositionally biased region" description="Basic and acidic residues" evidence="1">
    <location>
        <begin position="128"/>
        <end position="138"/>
    </location>
</feature>
<dbReference type="AlphaFoldDB" id="A0A9X3MNX5"/>
<feature type="compositionally biased region" description="Low complexity" evidence="1">
    <location>
        <begin position="49"/>
        <end position="59"/>
    </location>
</feature>
<proteinExistence type="predicted"/>
<gene>
    <name evidence="2" type="ORF">OM076_02390</name>
</gene>
<evidence type="ECO:0000313" key="2">
    <source>
        <dbReference type="EMBL" id="MDA0159101.1"/>
    </source>
</evidence>
<sequence>MNRLERMPASPDRDWMLAEVRSRAVDIDTGIAPRPMRPLESGATREPEAVAPKPVAQTAPPAPAPAPALAKPVARRVAPRAAAPVVRRAPVAETPAWEATFPLPKGDEDRVDLLSLGGLLNSDDEVPSAEHAEGERPANRPWAGGLRG</sequence>
<dbReference type="RefSeq" id="WP_270037761.1">
    <property type="nucleotide sequence ID" value="NZ_JAPDOD010000001.1"/>
</dbReference>
<dbReference type="EMBL" id="JAPDOD010000001">
    <property type="protein sequence ID" value="MDA0159101.1"/>
    <property type="molecule type" value="Genomic_DNA"/>
</dbReference>
<comment type="caution">
    <text evidence="2">The sequence shown here is derived from an EMBL/GenBank/DDBJ whole genome shotgun (WGS) entry which is preliminary data.</text>
</comment>
<accession>A0A9X3MNX5</accession>
<keyword evidence="3" id="KW-1185">Reference proteome</keyword>
<protein>
    <submittedName>
        <fullName evidence="2">Uncharacterized protein</fullName>
    </submittedName>
</protein>
<feature type="compositionally biased region" description="Low complexity" evidence="1">
    <location>
        <begin position="79"/>
        <end position="96"/>
    </location>
</feature>
<reference evidence="2" key="1">
    <citation type="submission" date="2022-10" db="EMBL/GenBank/DDBJ databases">
        <title>The WGS of Solirubrobacter ginsenosidimutans DSM 21036.</title>
        <authorList>
            <person name="Jiang Z."/>
        </authorList>
    </citation>
    <scope>NUCLEOTIDE SEQUENCE</scope>
    <source>
        <strain evidence="2">DSM 21036</strain>
    </source>
</reference>